<keyword evidence="2" id="KW-0863">Zinc-finger</keyword>
<feature type="compositionally biased region" description="Basic and acidic residues" evidence="4">
    <location>
        <begin position="574"/>
        <end position="606"/>
    </location>
</feature>
<feature type="coiled-coil region" evidence="3">
    <location>
        <begin position="434"/>
        <end position="531"/>
    </location>
</feature>
<dbReference type="InterPro" id="IPR036875">
    <property type="entry name" value="Znf_CCHC_sf"/>
</dbReference>
<evidence type="ECO:0000256" key="4">
    <source>
        <dbReference type="SAM" id="MobiDB-lite"/>
    </source>
</evidence>
<evidence type="ECO:0000256" key="1">
    <source>
        <dbReference type="ARBA" id="ARBA00022670"/>
    </source>
</evidence>
<feature type="region of interest" description="Disordered" evidence="4">
    <location>
        <begin position="775"/>
        <end position="797"/>
    </location>
</feature>
<dbReference type="GO" id="GO:0015074">
    <property type="term" value="P:DNA integration"/>
    <property type="evidence" value="ECO:0007669"/>
    <property type="project" value="InterPro"/>
</dbReference>
<dbReference type="GO" id="GO:0008270">
    <property type="term" value="F:zinc ion binding"/>
    <property type="evidence" value="ECO:0007669"/>
    <property type="project" value="UniProtKB-KW"/>
</dbReference>
<dbReference type="SUPFAM" id="SSF57756">
    <property type="entry name" value="Retrovirus zinc finger-like domains"/>
    <property type="match status" value="1"/>
</dbReference>
<feature type="compositionally biased region" description="Basic residues" evidence="4">
    <location>
        <begin position="747"/>
        <end position="758"/>
    </location>
</feature>
<dbReference type="GO" id="GO:0003676">
    <property type="term" value="F:nucleic acid binding"/>
    <property type="evidence" value="ECO:0007669"/>
    <property type="project" value="InterPro"/>
</dbReference>
<dbReference type="Gene3D" id="4.10.60.10">
    <property type="entry name" value="Zinc finger, CCHC-type"/>
    <property type="match status" value="1"/>
</dbReference>
<feature type="domain" description="Integrase catalytic" evidence="6">
    <location>
        <begin position="1073"/>
        <end position="1239"/>
    </location>
</feature>
<evidence type="ECO:0000256" key="3">
    <source>
        <dbReference type="SAM" id="Coils"/>
    </source>
</evidence>
<dbReference type="SUPFAM" id="SSF53098">
    <property type="entry name" value="Ribonuclease H-like"/>
    <property type="match status" value="2"/>
</dbReference>
<evidence type="ECO:0000313" key="7">
    <source>
        <dbReference type="EMBL" id="KAJ9566911.1"/>
    </source>
</evidence>
<keyword evidence="8" id="KW-1185">Reference proteome</keyword>
<dbReference type="InterPro" id="IPR039537">
    <property type="entry name" value="Retrotran_Ty1/copia-like"/>
</dbReference>
<dbReference type="Pfam" id="PF25597">
    <property type="entry name" value="SH3_retrovirus"/>
    <property type="match status" value="2"/>
</dbReference>
<dbReference type="PROSITE" id="PS50158">
    <property type="entry name" value="ZF_CCHC"/>
    <property type="match status" value="1"/>
</dbReference>
<keyword evidence="1" id="KW-0645">Protease</keyword>
<dbReference type="Pfam" id="PF14223">
    <property type="entry name" value="Retrotran_gag_2"/>
    <property type="match status" value="1"/>
</dbReference>
<feature type="region of interest" description="Disordered" evidence="4">
    <location>
        <begin position="2249"/>
        <end position="2273"/>
    </location>
</feature>
<dbReference type="InterPro" id="IPR036397">
    <property type="entry name" value="RNaseH_sf"/>
</dbReference>
<evidence type="ECO:0000256" key="2">
    <source>
        <dbReference type="PROSITE-ProRule" id="PRU00047"/>
    </source>
</evidence>
<feature type="region of interest" description="Disordered" evidence="4">
    <location>
        <begin position="350"/>
        <end position="390"/>
    </location>
</feature>
<dbReference type="EMBL" id="JARYMX010000001">
    <property type="protein sequence ID" value="KAJ9566911.1"/>
    <property type="molecule type" value="Genomic_DNA"/>
</dbReference>
<dbReference type="PANTHER" id="PTHR42648">
    <property type="entry name" value="TRANSPOSASE, PUTATIVE-RELATED"/>
    <property type="match status" value="1"/>
</dbReference>
<dbReference type="Proteomes" id="UP001172457">
    <property type="component" value="Chromosome 1"/>
</dbReference>
<protein>
    <submittedName>
        <fullName evidence="7">Uncharacterized protein</fullName>
    </submittedName>
</protein>
<dbReference type="PANTHER" id="PTHR42648:SF32">
    <property type="entry name" value="RIBONUCLEASE H-LIKE DOMAIN, GAG-PRE-INTEGRASE DOMAIN PROTEIN-RELATED"/>
    <property type="match status" value="1"/>
</dbReference>
<organism evidence="7 8">
    <name type="scientific">Centaurea solstitialis</name>
    <name type="common">yellow star-thistle</name>
    <dbReference type="NCBI Taxonomy" id="347529"/>
    <lineage>
        <taxon>Eukaryota</taxon>
        <taxon>Viridiplantae</taxon>
        <taxon>Streptophyta</taxon>
        <taxon>Embryophyta</taxon>
        <taxon>Tracheophyta</taxon>
        <taxon>Spermatophyta</taxon>
        <taxon>Magnoliopsida</taxon>
        <taxon>eudicotyledons</taxon>
        <taxon>Gunneridae</taxon>
        <taxon>Pentapetalae</taxon>
        <taxon>asterids</taxon>
        <taxon>campanulids</taxon>
        <taxon>Asterales</taxon>
        <taxon>Asteraceae</taxon>
        <taxon>Carduoideae</taxon>
        <taxon>Cardueae</taxon>
        <taxon>Centaureinae</taxon>
        <taxon>Centaurea</taxon>
    </lineage>
</organism>
<feature type="domain" description="CCHC-type" evidence="5">
    <location>
        <begin position="336"/>
        <end position="351"/>
    </location>
</feature>
<dbReference type="Pfam" id="PF00665">
    <property type="entry name" value="rve"/>
    <property type="match status" value="2"/>
</dbReference>
<feature type="compositionally biased region" description="Polar residues" evidence="4">
    <location>
        <begin position="353"/>
        <end position="390"/>
    </location>
</feature>
<dbReference type="InterPro" id="IPR001878">
    <property type="entry name" value="Znf_CCHC"/>
</dbReference>
<accession>A0AA38U6B0</accession>
<dbReference type="Gene3D" id="3.30.420.10">
    <property type="entry name" value="Ribonuclease H-like superfamily/Ribonuclease H"/>
    <property type="match status" value="2"/>
</dbReference>
<feature type="domain" description="Integrase catalytic" evidence="6">
    <location>
        <begin position="1943"/>
        <end position="2119"/>
    </location>
</feature>
<dbReference type="InterPro" id="IPR057670">
    <property type="entry name" value="SH3_retrovirus"/>
</dbReference>
<reference evidence="7" key="1">
    <citation type="submission" date="2023-03" db="EMBL/GenBank/DDBJ databases">
        <title>Chromosome-scale reference genome and RAD-based genetic map of yellow starthistle (Centaurea solstitialis) reveal putative structural variation and QTLs associated with invader traits.</title>
        <authorList>
            <person name="Reatini B."/>
            <person name="Cang F.A."/>
            <person name="Jiang Q."/>
            <person name="Mckibben M.T.W."/>
            <person name="Barker M.S."/>
            <person name="Rieseberg L.H."/>
            <person name="Dlugosch K.M."/>
        </authorList>
    </citation>
    <scope>NUCLEOTIDE SEQUENCE</scope>
    <source>
        <strain evidence="7">CAN-66</strain>
        <tissue evidence="7">Leaf</tissue>
    </source>
</reference>
<keyword evidence="2" id="KW-0479">Metal-binding</keyword>
<feature type="region of interest" description="Disordered" evidence="4">
    <location>
        <begin position="1"/>
        <end position="72"/>
    </location>
</feature>
<dbReference type="GO" id="GO:0006508">
    <property type="term" value="P:proteolysis"/>
    <property type="evidence" value="ECO:0007669"/>
    <property type="project" value="UniProtKB-KW"/>
</dbReference>
<dbReference type="Pfam" id="PF13976">
    <property type="entry name" value="gag_pre-integrs"/>
    <property type="match status" value="1"/>
</dbReference>
<evidence type="ECO:0000313" key="8">
    <source>
        <dbReference type="Proteomes" id="UP001172457"/>
    </source>
</evidence>
<evidence type="ECO:0000259" key="5">
    <source>
        <dbReference type="PROSITE" id="PS50158"/>
    </source>
</evidence>
<name>A0AA38U6B0_9ASTR</name>
<feature type="compositionally biased region" description="Basic and acidic residues" evidence="4">
    <location>
        <begin position="63"/>
        <end position="72"/>
    </location>
</feature>
<dbReference type="PROSITE" id="PS50994">
    <property type="entry name" value="INTEGRASE"/>
    <property type="match status" value="2"/>
</dbReference>
<keyword evidence="3" id="KW-0175">Coiled coil</keyword>
<dbReference type="InterPro" id="IPR012337">
    <property type="entry name" value="RNaseH-like_sf"/>
</dbReference>
<dbReference type="InterPro" id="IPR001584">
    <property type="entry name" value="Integrase_cat-core"/>
</dbReference>
<sequence>MMEMKNDCRSVGGGRTSAAMERRWSWSSGDVGGGRASVTMDEDVENRPGTDEGTAEGGARPPPRSDADRKRRQTEMKALSTLLLAIPNEYQHQLSTYTDAKSLWFALEKRFSGTKSTKRNQKAILKQQYENFTSLKNESMTQTFDRFNKLIGELATVDVKMDKDDVNRKFLRSLGEEWTIYTVSFRQGDDLEDKELENLYNDLRIFEAEVEKKKRPIGYSHNAAPLSSENPSSFNTTAFNNTTATYSIAANETVSNTSQETNEDTILEAFLASHVKSSLINDELDQINADDLEEMDIKWQMAMLTLRMKRFIRRTGRNNFDVKRGDKAGFDKSKVRCYKCNEPGHFARECKGGTTNHQNTGSGSSQAPRFNNRGSNTNPSSSQALVSQEGQGFDWSDHAEEAVQNQALMAEIKETEIPTEVFSKLCSDSFLETVKKYRDHNQTMSDSIKKMEREIREYVKIIDNLEDQIKAYKANELQFEYDHNYWKWEKKELERKLSKEKEELESTRKELSKAKEDLDKFSKSSKALESNIRAQVTDDLKRGIGYNSTPPPYNQNYIPPTTELLESIDRGELKEGLDRIDPVDSEKESDKKSTSETIPDDHHILTNEKGGMPFVPSKKVETTRKHKGKSVMSSEKSKEKKTETTRKESRKDHYTQRTVVDPGTSSQSQNKNHPRGNKRNWNNHWAQCHGVDLSKINRPKPCFICCKTNHLVRDCYFNPFNQRNSFQTRRFVPTHKKVVPKQNRSSQPKRKVQKKRVEKKSVKLVTKWVPKASLSNTTASTSSGNNSVASDSSSNSFNSVEVNTAASNNSSGNSNTVTTEVNTAASNNSSGNSNTVTTEVSSLRKPIITKYSSHEIPNKDYLLKLNRLTESNQGRRSSLWHVDSGCSRHMTGIMSLLEDFKRFEGGHVAFGDNPTGGKISGKGKVSKGKMTFDDVYYVEQLRYNLLSVSQVYDKKFGVFFTDTECLILAPGFKIDESQVMLRTPMKDNVYCLDIEDGSSLSSLNCLFSKASVSESSLWHRRMCHMNFKNMNLLVKNNLVRGLPAKEFSCDDHCVACLKGKQHKNSHKSKEVNTISSPLQLLHMDLFGPTNVMSIGKKSYCLVIVDDYSRFTWVYFLRTKDETSGLIKPFVTRVENKTNLRVKIIRSDNGTEFKNADLNSFCEEKGIERQYSAPRTPQQNGVAERRNRTLIEAARTMLADSKLPITFWAEAVNTACYVQNRVLIVKSKGKTPYELFEKKKPFIGFLKPFGCPCTILDTKTHLGKFESKSDDGFLVGYSSQSKALRVFNSSTRIIEESGNVKCNENTPNIPGSGPNWLFDIDSLSNSLNMSSAVITSERIMCKTVIRITMSNVIRHYRDRQRWWWLFSAPSQTTTEATIGDGGGGCVHRKPPHHRSRDRRRWWWSFLAKTANHPPPNWWWWSISVPTPPATKAAIGDGGGGRPSAAKPHHRSARAAAVVAAIYGCFIWAAAVAFASSLRAGDDWSGGGGVFASSPFAAMVLRGGGGGVRLASPSCAGSGQSTADHVTAVVDGGDNRWYVGARRSRTFSPTFKPQAEGGEKTLRYRGMSAIIFYSPEESLRLIMGKWKLTGQNFPVWKMHLDNVLDAQGKRYVIEKPVSRPGCNAPEKDFAEYFKFMADESDVMSILSFSTSPEFTTDLRVRYCHEVVKNIENQVGFYKKSGKYLIMKEIYSLKLEKGQSVKEHLLEMRKLFKSLSRMGYKVVQEELVHLMWFSLTDEIRNTVSAYIGEPKRDVAKLHEDILASLEPKTAAPADLMDTDWIDELGDLSCPECGSKDICAHSMDIDQLDIGLPDAPGIFMIDCLITSYESWVLDTGSGNHICNHLQGFKRREILGKDRSNLRVGEGQMLVAESIGSYSLSLPSGLVLELENCYYVPRMIKNVISFDLLVDQGHINKKRIEKLQKGGLLGSFDFKPFDNCESCLSGKMTKQPFNKDNERANDLLGIIHTDVCGPFSHEARGGYRYFITFTDDFSRYGYVYLMRHKSEAFERFKEFQSEVQNQLDKKIKFLRSDRGGEYLSQEFNNHLIECGIVSQLTPPYTPQMNGVSERRNRTLLDMVRSMMCRSSLPVSFWGHALETAAHILNKVPTKSVEKTPYEIWTGKKPKLSFLKIWGCEVYVKRPTSEKLKPKSDKCFFVGYPKTTVGYYFYNPTENKVFVARGGDFLEDKFLNKEDTRNDVDLQEVEEDDTSPIVEPVAQQEYVETQPETVEEVQTQDLRRSTRIRQEPDRYLGFLVSQDDGDLNEPTSYGEAVSGSESE</sequence>
<dbReference type="SMART" id="SM00343">
    <property type="entry name" value="ZnF_C2HC"/>
    <property type="match status" value="2"/>
</dbReference>
<gene>
    <name evidence="7" type="ORF">OSB04_002877</name>
</gene>
<dbReference type="Pfam" id="PF00098">
    <property type="entry name" value="zf-CCHC"/>
    <property type="match status" value="1"/>
</dbReference>
<feature type="compositionally biased region" description="Basic and acidic residues" evidence="4">
    <location>
        <begin position="635"/>
        <end position="655"/>
    </location>
</feature>
<dbReference type="InterPro" id="IPR054722">
    <property type="entry name" value="PolX-like_BBD"/>
</dbReference>
<feature type="region of interest" description="Disordered" evidence="4">
    <location>
        <begin position="574"/>
        <end position="682"/>
    </location>
</feature>
<comment type="caution">
    <text evidence="7">The sequence shown here is derived from an EMBL/GenBank/DDBJ whole genome shotgun (WGS) entry which is preliminary data.</text>
</comment>
<dbReference type="Pfam" id="PF22936">
    <property type="entry name" value="Pol_BBD"/>
    <property type="match status" value="2"/>
</dbReference>
<feature type="region of interest" description="Disordered" evidence="4">
    <location>
        <begin position="738"/>
        <end position="762"/>
    </location>
</feature>
<evidence type="ECO:0000259" key="6">
    <source>
        <dbReference type="PROSITE" id="PS50994"/>
    </source>
</evidence>
<dbReference type="GO" id="GO:0008233">
    <property type="term" value="F:peptidase activity"/>
    <property type="evidence" value="ECO:0007669"/>
    <property type="project" value="UniProtKB-KW"/>
</dbReference>
<keyword evidence="1" id="KW-0378">Hydrolase</keyword>
<keyword evidence="2" id="KW-0862">Zinc</keyword>
<dbReference type="InterPro" id="IPR025724">
    <property type="entry name" value="GAG-pre-integrase_dom"/>
</dbReference>
<proteinExistence type="predicted"/>